<feature type="active site" evidence="8">
    <location>
        <position position="93"/>
    </location>
</feature>
<gene>
    <name evidence="13" type="ORF">AJ78_07556</name>
</gene>
<dbReference type="GO" id="GO:0004190">
    <property type="term" value="F:aspartic-type endopeptidase activity"/>
    <property type="evidence" value="ECO:0007669"/>
    <property type="project" value="UniProtKB-KW"/>
</dbReference>
<feature type="compositionally biased region" description="Basic residues" evidence="10">
    <location>
        <begin position="433"/>
        <end position="442"/>
    </location>
</feature>
<comment type="subcellular location">
    <subcellularLocation>
        <location evidence="1">Cell membrane</location>
        <topology evidence="1">Lipid-anchor</topology>
        <topology evidence="1">GPI-anchor</topology>
    </subcellularLocation>
</comment>
<dbReference type="CDD" id="cd05474">
    <property type="entry name" value="SAP_like"/>
    <property type="match status" value="1"/>
</dbReference>
<dbReference type="InterPro" id="IPR033121">
    <property type="entry name" value="PEPTIDASE_A1"/>
</dbReference>
<keyword evidence="5 11" id="KW-0732">Signal</keyword>
<feature type="signal peptide" evidence="11">
    <location>
        <begin position="1"/>
        <end position="23"/>
    </location>
</feature>
<feature type="chain" id="PRO_5012340083" description="Peptidase A1 domain-containing protein" evidence="11">
    <location>
        <begin position="24"/>
        <end position="442"/>
    </location>
</feature>
<feature type="compositionally biased region" description="Polar residues" evidence="10">
    <location>
        <begin position="423"/>
        <end position="432"/>
    </location>
</feature>
<evidence type="ECO:0000256" key="6">
    <source>
        <dbReference type="ARBA" id="ARBA00022750"/>
    </source>
</evidence>
<accession>A0A1J9P5Q2</accession>
<dbReference type="PANTHER" id="PTHR47966">
    <property type="entry name" value="BETA-SITE APP-CLEAVING ENZYME, ISOFORM A-RELATED"/>
    <property type="match status" value="1"/>
</dbReference>
<evidence type="ECO:0000256" key="1">
    <source>
        <dbReference type="ARBA" id="ARBA00004609"/>
    </source>
</evidence>
<evidence type="ECO:0000256" key="4">
    <source>
        <dbReference type="ARBA" id="ARBA00022670"/>
    </source>
</evidence>
<dbReference type="InterPro" id="IPR001461">
    <property type="entry name" value="Aspartic_peptidase_A1"/>
</dbReference>
<sequence length="442" mass="47929">MRGATTLCTLGTALLFLSPAINAFQPSAKESPSVVRFDLQRRVVDNPVNRDRKLLRKRGKKHYAKDNLYNLGTYYAVDIALGTPPQTLTVQIDTGTSDLWVNAVNTTFSDEMRTPGARGGTYDPDASSTARYLSSEFRIKYADGVSATGDFVKDTLAIGGKKAKNVQFGVGYQSSANEGVLGLGFLANEIQVAEDKKDPYPNVPFALKEAGVIACACYTLWLNDVESEHGVILFGGIDVEKYHGTLEPVSLIPNKHGVLEEFNVKLASLELQTENDIKEIGSQYLPVAAILDTGTSVTYLPDLVVDSINEELGVVDENVELNVIKCSLKDADIILTFYFDGATIKVPVKELIIDMPPGDEGEPITFDDGEPMCFFGIAPAGNGRSILGLTFLRSAYILYDLESTDVLMAQAKTGATGEKITAIHSTPQPNNPTRRRTLSPSS</sequence>
<protein>
    <recommendedName>
        <fullName evidence="12">Peptidase A1 domain-containing protein</fullName>
    </recommendedName>
</protein>
<feature type="domain" description="Peptidase A1" evidence="12">
    <location>
        <begin position="75"/>
        <end position="409"/>
    </location>
</feature>
<dbReference type="VEuPathDB" id="FungiDB:AJ78_07556"/>
<dbReference type="PRINTS" id="PR00792">
    <property type="entry name" value="PEPSIN"/>
</dbReference>
<evidence type="ECO:0000256" key="7">
    <source>
        <dbReference type="ARBA" id="ARBA00022801"/>
    </source>
</evidence>
<keyword evidence="3" id="KW-0449">Lipoprotein</keyword>
<evidence type="ECO:0000256" key="3">
    <source>
        <dbReference type="ARBA" id="ARBA00022622"/>
    </source>
</evidence>
<evidence type="ECO:0000256" key="10">
    <source>
        <dbReference type="SAM" id="MobiDB-lite"/>
    </source>
</evidence>
<comment type="caution">
    <text evidence="13">The sequence shown here is derived from an EMBL/GenBank/DDBJ whole genome shotgun (WGS) entry which is preliminary data.</text>
</comment>
<evidence type="ECO:0000256" key="11">
    <source>
        <dbReference type="SAM" id="SignalP"/>
    </source>
</evidence>
<dbReference type="InterPro" id="IPR033876">
    <property type="entry name" value="SAP-like"/>
</dbReference>
<feature type="active site" evidence="8">
    <location>
        <position position="292"/>
    </location>
</feature>
<reference evidence="13 14" key="1">
    <citation type="submission" date="2015-07" db="EMBL/GenBank/DDBJ databases">
        <title>Emmonsia species relationships and genome sequence.</title>
        <authorList>
            <consortium name="The Broad Institute Genomics Platform"/>
            <person name="Cuomo C.A."/>
            <person name="Munoz J.F."/>
            <person name="Imamovic A."/>
            <person name="Priest M.E."/>
            <person name="Young S."/>
            <person name="Clay O.K."/>
            <person name="McEwen J.G."/>
        </authorList>
    </citation>
    <scope>NUCLEOTIDE SEQUENCE [LARGE SCALE GENOMIC DNA]</scope>
    <source>
        <strain evidence="13 14">UAMH 9510</strain>
    </source>
</reference>
<dbReference type="AlphaFoldDB" id="A0A1J9P5Q2"/>
<dbReference type="EMBL" id="LGRN01000503">
    <property type="protein sequence ID" value="OJD11720.1"/>
    <property type="molecule type" value="Genomic_DNA"/>
</dbReference>
<dbReference type="PANTHER" id="PTHR47966:SF65">
    <property type="entry name" value="ASPARTIC-TYPE ENDOPEPTIDASE"/>
    <property type="match status" value="1"/>
</dbReference>
<evidence type="ECO:0000313" key="13">
    <source>
        <dbReference type="EMBL" id="OJD11720.1"/>
    </source>
</evidence>
<dbReference type="PROSITE" id="PS00141">
    <property type="entry name" value="ASP_PROTEASE"/>
    <property type="match status" value="1"/>
</dbReference>
<keyword evidence="4 9" id="KW-0645">Protease</keyword>
<dbReference type="GO" id="GO:0006508">
    <property type="term" value="P:proteolysis"/>
    <property type="evidence" value="ECO:0007669"/>
    <property type="project" value="UniProtKB-KW"/>
</dbReference>
<dbReference type="Gene3D" id="2.40.70.10">
    <property type="entry name" value="Acid Proteases"/>
    <property type="match status" value="2"/>
</dbReference>
<keyword evidence="3" id="KW-0325">Glycoprotein</keyword>
<evidence type="ECO:0000313" key="14">
    <source>
        <dbReference type="Proteomes" id="UP000182235"/>
    </source>
</evidence>
<evidence type="ECO:0000259" key="12">
    <source>
        <dbReference type="PROSITE" id="PS51767"/>
    </source>
</evidence>
<dbReference type="GO" id="GO:0098552">
    <property type="term" value="C:side of membrane"/>
    <property type="evidence" value="ECO:0007669"/>
    <property type="project" value="UniProtKB-KW"/>
</dbReference>
<evidence type="ECO:0000256" key="9">
    <source>
        <dbReference type="RuleBase" id="RU000454"/>
    </source>
</evidence>
<evidence type="ECO:0000256" key="2">
    <source>
        <dbReference type="ARBA" id="ARBA00007447"/>
    </source>
</evidence>
<dbReference type="Pfam" id="PF00026">
    <property type="entry name" value="Asp"/>
    <property type="match status" value="1"/>
</dbReference>
<dbReference type="SUPFAM" id="SSF50630">
    <property type="entry name" value="Acid proteases"/>
    <property type="match status" value="1"/>
</dbReference>
<proteinExistence type="inferred from homology"/>
<keyword evidence="6 9" id="KW-0064">Aspartyl protease</keyword>
<feature type="region of interest" description="Disordered" evidence="10">
    <location>
        <begin position="422"/>
        <end position="442"/>
    </location>
</feature>
<keyword evidence="3" id="KW-0472">Membrane</keyword>
<dbReference type="InterPro" id="IPR001969">
    <property type="entry name" value="Aspartic_peptidase_AS"/>
</dbReference>
<keyword evidence="14" id="KW-1185">Reference proteome</keyword>
<keyword evidence="7 9" id="KW-0378">Hydrolase</keyword>
<evidence type="ECO:0000256" key="5">
    <source>
        <dbReference type="ARBA" id="ARBA00022729"/>
    </source>
</evidence>
<dbReference type="STRING" id="1447872.A0A1J9P5Q2"/>
<dbReference type="InterPro" id="IPR021109">
    <property type="entry name" value="Peptidase_aspartic_dom_sf"/>
</dbReference>
<dbReference type="GO" id="GO:0005886">
    <property type="term" value="C:plasma membrane"/>
    <property type="evidence" value="ECO:0007669"/>
    <property type="project" value="UniProtKB-SubCell"/>
</dbReference>
<keyword evidence="3" id="KW-0336">GPI-anchor</keyword>
<organism evidence="13 14">
    <name type="scientific">Emergomyces pasteurianus Ep9510</name>
    <dbReference type="NCBI Taxonomy" id="1447872"/>
    <lineage>
        <taxon>Eukaryota</taxon>
        <taxon>Fungi</taxon>
        <taxon>Dikarya</taxon>
        <taxon>Ascomycota</taxon>
        <taxon>Pezizomycotina</taxon>
        <taxon>Eurotiomycetes</taxon>
        <taxon>Eurotiomycetidae</taxon>
        <taxon>Onygenales</taxon>
        <taxon>Ajellomycetaceae</taxon>
        <taxon>Emergomyces</taxon>
    </lineage>
</organism>
<name>A0A1J9P5Q2_9EURO</name>
<comment type="similarity">
    <text evidence="2 9">Belongs to the peptidase A1 family.</text>
</comment>
<dbReference type="OrthoDB" id="771136at2759"/>
<dbReference type="PROSITE" id="PS51767">
    <property type="entry name" value="PEPTIDASE_A1"/>
    <property type="match status" value="1"/>
</dbReference>
<evidence type="ECO:0000256" key="8">
    <source>
        <dbReference type="PIRSR" id="PIRSR601461-1"/>
    </source>
</evidence>
<dbReference type="Proteomes" id="UP000182235">
    <property type="component" value="Unassembled WGS sequence"/>
</dbReference>